<keyword evidence="7" id="KW-0679">Respiratory chain</keyword>
<accession>A0A060AE03</accession>
<dbReference type="EMBL" id="KJ569774">
    <property type="protein sequence ID" value="AIA61057.1"/>
    <property type="molecule type" value="Genomic_DNA"/>
</dbReference>
<gene>
    <name evidence="9" type="primary">nad4</name>
</gene>
<feature type="transmembrane region" description="Helical" evidence="7">
    <location>
        <begin position="39"/>
        <end position="57"/>
    </location>
</feature>
<geneLocation type="mitochondrion" evidence="9"/>
<reference evidence="9" key="1">
    <citation type="submission" date="2014-03" db="EMBL/GenBank/DDBJ databases">
        <title>Metagenomic reconstruction of the complete chloroplast and mitochondrial genomes of a novel unicellular red alga from the Cyanidiaceae family.</title>
        <authorList>
            <person name="Servin-Garciduenas L.E."/>
            <person name="Martinez-Romero E."/>
        </authorList>
    </citation>
    <scope>NUCLEOTIDE SEQUENCE</scope>
    <source>
        <strain evidence="9">MX-AZ01</strain>
    </source>
</reference>
<feature type="transmembrane region" description="Helical" evidence="7">
    <location>
        <begin position="332"/>
        <end position="354"/>
    </location>
</feature>
<feature type="transmembrane region" description="Helical" evidence="7">
    <location>
        <begin position="77"/>
        <end position="105"/>
    </location>
</feature>
<dbReference type="EC" id="7.1.1.2" evidence="7"/>
<dbReference type="AlphaFoldDB" id="A0A060AE03"/>
<dbReference type="NCBIfam" id="TIGR01972">
    <property type="entry name" value="NDH_I_M"/>
    <property type="match status" value="1"/>
</dbReference>
<evidence type="ECO:0000256" key="7">
    <source>
        <dbReference type="RuleBase" id="RU003297"/>
    </source>
</evidence>
<dbReference type="GO" id="GO:0015990">
    <property type="term" value="P:electron transport coupled proton transport"/>
    <property type="evidence" value="ECO:0007669"/>
    <property type="project" value="TreeGrafter"/>
</dbReference>
<feature type="transmembrane region" description="Helical" evidence="7">
    <location>
        <begin position="409"/>
        <end position="431"/>
    </location>
</feature>
<comment type="function">
    <text evidence="7">Core subunit of the mitochondrial membrane respiratory chain NADH dehydrogenase (Complex I) which catalyzes electron transfer from NADH through the respiratory chain, using ubiquinone as an electron acceptor. Essential for the catalytic activity and assembly of complex I.</text>
</comment>
<feature type="transmembrane region" description="Helical" evidence="7">
    <location>
        <begin position="247"/>
        <end position="263"/>
    </location>
</feature>
<proteinExistence type="inferred from homology"/>
<keyword evidence="7" id="KW-0830">Ubiquinone</keyword>
<evidence type="ECO:0000256" key="1">
    <source>
        <dbReference type="ARBA" id="ARBA00003257"/>
    </source>
</evidence>
<keyword evidence="7" id="KW-0813">Transport</keyword>
<comment type="similarity">
    <text evidence="3 7">Belongs to the complex I subunit 4 family.</text>
</comment>
<comment type="catalytic activity">
    <reaction evidence="7">
        <text>a ubiquinone + NADH + 5 H(+)(in) = a ubiquinol + NAD(+) + 4 H(+)(out)</text>
        <dbReference type="Rhea" id="RHEA:29091"/>
        <dbReference type="Rhea" id="RHEA-COMP:9565"/>
        <dbReference type="Rhea" id="RHEA-COMP:9566"/>
        <dbReference type="ChEBI" id="CHEBI:15378"/>
        <dbReference type="ChEBI" id="CHEBI:16389"/>
        <dbReference type="ChEBI" id="CHEBI:17976"/>
        <dbReference type="ChEBI" id="CHEBI:57540"/>
        <dbReference type="ChEBI" id="CHEBI:57945"/>
        <dbReference type="EC" id="7.1.1.2"/>
    </reaction>
</comment>
<feature type="transmembrane region" description="Helical" evidence="7">
    <location>
        <begin position="12"/>
        <end position="32"/>
    </location>
</feature>
<comment type="function">
    <text evidence="1">Core subunit of the mitochondrial membrane respiratory chain NADH dehydrogenase (Complex I) that is believed to belong to the minimal assembly required for catalysis. Complex I functions in the transfer of electrons from NADH to the respiratory chain. The immediate electron acceptor for the enzyme is believed to be ubiquinone.</text>
</comment>
<evidence type="ECO:0000256" key="3">
    <source>
        <dbReference type="ARBA" id="ARBA00009025"/>
    </source>
</evidence>
<keyword evidence="7 9" id="KW-0496">Mitochondrion</keyword>
<keyword evidence="6 7" id="KW-0472">Membrane</keyword>
<sequence length="491" mass="56107">MQIISNCNLLFWVNNLPILGCFLLMLIPKAYLSLIKWSAYLISAVTFLLTIYLWLLFDESYNYFQFITDLNISNIIYINYCLGVDGISLFFIILTSVLIFISFLLSWNSIKELTKEFFILFLIIESLLLNAFSVMDLVLFYVFFEGVLIPIFSIIGIFGSRIRKIRASYQFFLYTLIGSLLILIAILLIYFETGTTNINILYNVDFTERRQQLIWLAFFASFAVKVPIIPFHIWLPEAHAEAPTTGSIILAGILLKLGGYGFLRFSLPLFPYASFYYTPIIYVLSILAIIYASLTTLRQIDLKKIVAYSSIAHIGYVILGIFSFNVQGIEGSVILILGHGFVSSALFLCVGILYDRYKTRILKYYGGLVVFIPLFSVDLFFFILANIGLPGTSNFIGEFLVLIGLLQNSVLTTIFATSGMILSAAYCLWFYNRLVFGNLKNNYFIFFQDISKKEFIALIPLIILTLWMGLYPNVFLKPIHMSILQLMSHIF</sequence>
<dbReference type="GO" id="GO:0048039">
    <property type="term" value="F:ubiquinone binding"/>
    <property type="evidence" value="ECO:0007669"/>
    <property type="project" value="TreeGrafter"/>
</dbReference>
<name>A0A060AE03_9RHOD</name>
<feature type="transmembrane region" description="Helical" evidence="7">
    <location>
        <begin position="213"/>
        <end position="235"/>
    </location>
</feature>
<dbReference type="GO" id="GO:0008137">
    <property type="term" value="F:NADH dehydrogenase (ubiquinone) activity"/>
    <property type="evidence" value="ECO:0007669"/>
    <property type="project" value="UniProtKB-UniRule"/>
</dbReference>
<feature type="transmembrane region" description="Helical" evidence="7">
    <location>
        <begin position="117"/>
        <end position="134"/>
    </location>
</feature>
<dbReference type="GO" id="GO:0031966">
    <property type="term" value="C:mitochondrial membrane"/>
    <property type="evidence" value="ECO:0007669"/>
    <property type="project" value="UniProtKB-SubCell"/>
</dbReference>
<dbReference type="PANTHER" id="PTHR43507">
    <property type="entry name" value="NADH-UBIQUINONE OXIDOREDUCTASE CHAIN 4"/>
    <property type="match status" value="1"/>
</dbReference>
<keyword evidence="5 7" id="KW-1133">Transmembrane helix</keyword>
<keyword evidence="4 7" id="KW-0812">Transmembrane</keyword>
<dbReference type="GO" id="GO:0003954">
    <property type="term" value="F:NADH dehydrogenase activity"/>
    <property type="evidence" value="ECO:0007669"/>
    <property type="project" value="TreeGrafter"/>
</dbReference>
<feature type="transmembrane region" description="Helical" evidence="7">
    <location>
        <begin position="275"/>
        <end position="294"/>
    </location>
</feature>
<evidence type="ECO:0000259" key="8">
    <source>
        <dbReference type="Pfam" id="PF00361"/>
    </source>
</evidence>
<feature type="transmembrane region" description="Helical" evidence="7">
    <location>
        <begin position="366"/>
        <end position="389"/>
    </location>
</feature>
<dbReference type="GO" id="GO:0042773">
    <property type="term" value="P:ATP synthesis coupled electron transport"/>
    <property type="evidence" value="ECO:0007669"/>
    <property type="project" value="InterPro"/>
</dbReference>
<protein>
    <recommendedName>
        <fullName evidence="7">NADH-ubiquinone oxidoreductase chain 4</fullName>
        <ecNumber evidence="7">7.1.1.2</ecNumber>
    </recommendedName>
</protein>
<evidence type="ECO:0000256" key="5">
    <source>
        <dbReference type="ARBA" id="ARBA00022989"/>
    </source>
</evidence>
<organism evidence="9">
    <name type="scientific">Cyanidiaceae sp. MX-AZ01</name>
    <dbReference type="NCBI Taxonomy" id="1503164"/>
    <lineage>
        <taxon>Eukaryota</taxon>
        <taxon>Rhodophyta</taxon>
        <taxon>Bangiophyceae</taxon>
        <taxon>Cyanidiales</taxon>
        <taxon>Cyanidiaceae</taxon>
    </lineage>
</organism>
<keyword evidence="7" id="KW-0520">NAD</keyword>
<feature type="transmembrane region" description="Helical" evidence="7">
    <location>
        <begin position="306"/>
        <end position="326"/>
    </location>
</feature>
<dbReference type="PANTHER" id="PTHR43507:SF1">
    <property type="entry name" value="NADH-UBIQUINONE OXIDOREDUCTASE CHAIN 4"/>
    <property type="match status" value="1"/>
</dbReference>
<dbReference type="InterPro" id="IPR010227">
    <property type="entry name" value="NADH_Q_OxRdtase_chainM/4"/>
</dbReference>
<dbReference type="PRINTS" id="PR01437">
    <property type="entry name" value="NUOXDRDTASE4"/>
</dbReference>
<keyword evidence="7" id="KW-0249">Electron transport</keyword>
<dbReference type="InterPro" id="IPR001750">
    <property type="entry name" value="ND/Mrp_TM"/>
</dbReference>
<evidence type="ECO:0000256" key="4">
    <source>
        <dbReference type="ARBA" id="ARBA00022692"/>
    </source>
</evidence>
<comment type="subcellular location">
    <subcellularLocation>
        <location evidence="2">Membrane</location>
        <topology evidence="2">Multi-pass membrane protein</topology>
    </subcellularLocation>
    <subcellularLocation>
        <location evidence="7">Mitochondrion membrane</location>
        <topology evidence="7">Multi-pass membrane protein</topology>
    </subcellularLocation>
</comment>
<feature type="transmembrane region" description="Helical" evidence="7">
    <location>
        <begin position="171"/>
        <end position="193"/>
    </location>
</feature>
<dbReference type="Pfam" id="PF00361">
    <property type="entry name" value="Proton_antipo_M"/>
    <property type="match status" value="1"/>
</dbReference>
<evidence type="ECO:0000313" key="9">
    <source>
        <dbReference type="EMBL" id="AIA61057.1"/>
    </source>
</evidence>
<evidence type="ECO:0000256" key="6">
    <source>
        <dbReference type="ARBA" id="ARBA00023136"/>
    </source>
</evidence>
<feature type="transmembrane region" description="Helical" evidence="7">
    <location>
        <begin position="140"/>
        <end position="159"/>
    </location>
</feature>
<dbReference type="InterPro" id="IPR003918">
    <property type="entry name" value="NADH_UbQ_OxRdtase"/>
</dbReference>
<evidence type="ECO:0000256" key="2">
    <source>
        <dbReference type="ARBA" id="ARBA00004141"/>
    </source>
</evidence>
<feature type="domain" description="NADH:quinone oxidoreductase/Mrp antiporter transmembrane" evidence="8">
    <location>
        <begin position="135"/>
        <end position="419"/>
    </location>
</feature>
<feature type="transmembrane region" description="Helical" evidence="7">
    <location>
        <begin position="455"/>
        <end position="474"/>
    </location>
</feature>